<organism evidence="1 2">
    <name type="scientific">Pristionchus entomophagus</name>
    <dbReference type="NCBI Taxonomy" id="358040"/>
    <lineage>
        <taxon>Eukaryota</taxon>
        <taxon>Metazoa</taxon>
        <taxon>Ecdysozoa</taxon>
        <taxon>Nematoda</taxon>
        <taxon>Chromadorea</taxon>
        <taxon>Rhabditida</taxon>
        <taxon>Rhabditina</taxon>
        <taxon>Diplogasteromorpha</taxon>
        <taxon>Diplogasteroidea</taxon>
        <taxon>Neodiplogasteridae</taxon>
        <taxon>Pristionchus</taxon>
    </lineage>
</organism>
<evidence type="ECO:0008006" key="3">
    <source>
        <dbReference type="Google" id="ProtNLM"/>
    </source>
</evidence>
<evidence type="ECO:0000313" key="2">
    <source>
        <dbReference type="Proteomes" id="UP001432027"/>
    </source>
</evidence>
<feature type="non-terminal residue" evidence="1">
    <location>
        <position position="1"/>
    </location>
</feature>
<dbReference type="Proteomes" id="UP001432027">
    <property type="component" value="Unassembled WGS sequence"/>
</dbReference>
<protein>
    <recommendedName>
        <fullName evidence="3">Ribosomal protein</fullName>
    </recommendedName>
</protein>
<proteinExistence type="predicted"/>
<evidence type="ECO:0000313" key="1">
    <source>
        <dbReference type="EMBL" id="GMS83401.1"/>
    </source>
</evidence>
<keyword evidence="2" id="KW-1185">Reference proteome</keyword>
<gene>
    <name evidence="1" type="ORF">PENTCL1PPCAC_5576</name>
</gene>
<comment type="caution">
    <text evidence="1">The sequence shown here is derived from an EMBL/GenBank/DDBJ whole genome shotgun (WGS) entry which is preliminary data.</text>
</comment>
<name>A0AAV5SJG0_9BILA</name>
<dbReference type="EMBL" id="BTSX01000002">
    <property type="protein sequence ID" value="GMS83401.1"/>
    <property type="molecule type" value="Genomic_DNA"/>
</dbReference>
<sequence length="72" mass="7997">KDQMPHNLVSPNSPKGPTILWVLQGRVVKKKTRREVWLAAKVHLHICCCACCRSRESACQCNPVAATGEGRE</sequence>
<dbReference type="AlphaFoldDB" id="A0AAV5SJG0"/>
<accession>A0AAV5SJG0</accession>
<reference evidence="1" key="1">
    <citation type="submission" date="2023-10" db="EMBL/GenBank/DDBJ databases">
        <title>Genome assembly of Pristionchus species.</title>
        <authorList>
            <person name="Yoshida K."/>
            <person name="Sommer R.J."/>
        </authorList>
    </citation>
    <scope>NUCLEOTIDE SEQUENCE</scope>
    <source>
        <strain evidence="1">RS0144</strain>
    </source>
</reference>